<gene>
    <name evidence="2" type="ORF">SSE37_04305</name>
</gene>
<keyword evidence="3" id="KW-1185">Reference proteome</keyword>
<dbReference type="PANTHER" id="PTHR30565">
    <property type="entry name" value="PROTEIN YCIF"/>
    <property type="match status" value="1"/>
</dbReference>
<evidence type="ECO:0000313" key="2">
    <source>
        <dbReference type="EMBL" id="EBA08837.1"/>
    </source>
</evidence>
<dbReference type="eggNOG" id="COG3685">
    <property type="taxonomic scope" value="Bacteria"/>
</dbReference>
<protein>
    <submittedName>
        <fullName evidence="2">Uncharacterized protein</fullName>
    </submittedName>
</protein>
<keyword evidence="1" id="KW-0175">Coiled coil</keyword>
<dbReference type="Pfam" id="PF05974">
    <property type="entry name" value="DUF892"/>
    <property type="match status" value="1"/>
</dbReference>
<reference evidence="2 3" key="1">
    <citation type="submission" date="2006-06" db="EMBL/GenBank/DDBJ databases">
        <authorList>
            <person name="Moran M.A."/>
            <person name="Ferriera S."/>
            <person name="Johnson J."/>
            <person name="Kravitz S."/>
            <person name="Beeson K."/>
            <person name="Sutton G."/>
            <person name="Rogers Y.-H."/>
            <person name="Friedman R."/>
            <person name="Frazier M."/>
            <person name="Venter J.C."/>
        </authorList>
    </citation>
    <scope>NUCLEOTIDE SEQUENCE [LARGE SCALE GENOMIC DNA]</scope>
    <source>
        <strain evidence="2 3">E-37</strain>
    </source>
</reference>
<dbReference type="EMBL" id="AAYA01000004">
    <property type="protein sequence ID" value="EBA08837.1"/>
    <property type="molecule type" value="Genomic_DNA"/>
</dbReference>
<dbReference type="Gene3D" id="1.20.1260.10">
    <property type="match status" value="1"/>
</dbReference>
<sequence>MKENDMSLDTLQDVYVDQLQDLYSACEQAQKVMDDLTAKAESEELRAALEHGKSGISDGRAQLAGMIKAHGADPKGEHCKGMQGLVAEARAHALDAEFGDGAVRDAMIITQYQRMTHYAIAGYGCCAAFANRLEHLDDAKTLGGMLDAAYSGDRHFSGIAMGDVNRAAAE</sequence>
<comment type="caution">
    <text evidence="2">The sequence shown here is derived from an EMBL/GenBank/DDBJ whole genome shotgun (WGS) entry which is preliminary data.</text>
</comment>
<dbReference type="InterPro" id="IPR010287">
    <property type="entry name" value="DUF892_YciF-like"/>
</dbReference>
<evidence type="ECO:0000256" key="1">
    <source>
        <dbReference type="SAM" id="Coils"/>
    </source>
</evidence>
<dbReference type="AlphaFoldDB" id="A3K1P1"/>
<dbReference type="Proteomes" id="UP000005713">
    <property type="component" value="Unassembled WGS sequence"/>
</dbReference>
<dbReference type="PANTHER" id="PTHR30565:SF9">
    <property type="entry name" value="PROTEIN YCIF"/>
    <property type="match status" value="1"/>
</dbReference>
<dbReference type="InterPro" id="IPR047114">
    <property type="entry name" value="YciF"/>
</dbReference>
<organism evidence="2 3">
    <name type="scientific">Sagittula stellata (strain ATCC 700073 / DSM 11524 / E-37)</name>
    <dbReference type="NCBI Taxonomy" id="388399"/>
    <lineage>
        <taxon>Bacteria</taxon>
        <taxon>Pseudomonadati</taxon>
        <taxon>Pseudomonadota</taxon>
        <taxon>Alphaproteobacteria</taxon>
        <taxon>Rhodobacterales</taxon>
        <taxon>Roseobacteraceae</taxon>
        <taxon>Sagittula</taxon>
    </lineage>
</organism>
<proteinExistence type="predicted"/>
<evidence type="ECO:0000313" key="3">
    <source>
        <dbReference type="Proteomes" id="UP000005713"/>
    </source>
</evidence>
<dbReference type="InterPro" id="IPR012347">
    <property type="entry name" value="Ferritin-like"/>
</dbReference>
<name>A3K1P1_SAGS3</name>
<dbReference type="SUPFAM" id="SSF47240">
    <property type="entry name" value="Ferritin-like"/>
    <property type="match status" value="1"/>
</dbReference>
<accession>A3K1P1</accession>
<dbReference type="InterPro" id="IPR009078">
    <property type="entry name" value="Ferritin-like_SF"/>
</dbReference>
<feature type="coiled-coil region" evidence="1">
    <location>
        <begin position="19"/>
        <end position="46"/>
    </location>
</feature>